<accession>A0ABP2T7J8</accession>
<keyword evidence="2" id="KW-1185">Reference proteome</keyword>
<reference evidence="1 2" key="1">
    <citation type="submission" date="2013-01" db="EMBL/GenBank/DDBJ databases">
        <authorList>
            <person name="Harkins D.M."/>
            <person name="Durkin A.S."/>
            <person name="Brinkac L.M."/>
            <person name="Haft D.H."/>
            <person name="Selengut J.D."/>
            <person name="Sanka R."/>
            <person name="DePew J."/>
            <person name="Purushe J."/>
            <person name="Whelen A.C."/>
            <person name="Vinetz J.M."/>
            <person name="Sutton G.G."/>
            <person name="Nierman W.C."/>
            <person name="Fouts D.E."/>
        </authorList>
    </citation>
    <scope>NUCLEOTIDE SEQUENCE [LARGE SCALE GENOMIC DNA]</scope>
    <source>
        <strain evidence="1 2">2007001578</strain>
    </source>
</reference>
<gene>
    <name evidence="1" type="ORF">LEP1GSC035_4627</name>
</gene>
<dbReference type="Proteomes" id="UP000012099">
    <property type="component" value="Unassembled WGS sequence"/>
</dbReference>
<name>A0ABP2T7J8_9LEPT</name>
<evidence type="ECO:0000313" key="1">
    <source>
        <dbReference type="EMBL" id="EMN00266.1"/>
    </source>
</evidence>
<protein>
    <submittedName>
        <fullName evidence="1">Uncharacterized protein</fullName>
    </submittedName>
</protein>
<dbReference type="EMBL" id="AHMH02000096">
    <property type="protein sequence ID" value="EMN00266.1"/>
    <property type="molecule type" value="Genomic_DNA"/>
</dbReference>
<comment type="caution">
    <text evidence="1">The sequence shown here is derived from an EMBL/GenBank/DDBJ whole genome shotgun (WGS) entry which is preliminary data.</text>
</comment>
<organism evidence="1 2">
    <name type="scientific">Leptospira noguchii str. 2007001578</name>
    <dbReference type="NCBI Taxonomy" id="1049974"/>
    <lineage>
        <taxon>Bacteria</taxon>
        <taxon>Pseudomonadati</taxon>
        <taxon>Spirochaetota</taxon>
        <taxon>Spirochaetia</taxon>
        <taxon>Leptospirales</taxon>
        <taxon>Leptospiraceae</taxon>
        <taxon>Leptospira</taxon>
    </lineage>
</organism>
<evidence type="ECO:0000313" key="2">
    <source>
        <dbReference type="Proteomes" id="UP000012099"/>
    </source>
</evidence>
<sequence>MKFLNRTEFLHFLRKNKLSERRFTKKVSDFKNTVLKNLNT</sequence>
<proteinExistence type="predicted"/>